<evidence type="ECO:0000313" key="1">
    <source>
        <dbReference type="EMBL" id="CAG7729092.1"/>
    </source>
</evidence>
<feature type="non-terminal residue" evidence="1">
    <location>
        <position position="1"/>
    </location>
</feature>
<keyword evidence="2" id="KW-1185">Reference proteome</keyword>
<proteinExistence type="predicted"/>
<dbReference type="Proteomes" id="UP000708208">
    <property type="component" value="Unassembled WGS sequence"/>
</dbReference>
<dbReference type="EMBL" id="CAJVCH010173107">
    <property type="protein sequence ID" value="CAG7729092.1"/>
    <property type="molecule type" value="Genomic_DNA"/>
</dbReference>
<evidence type="ECO:0000313" key="2">
    <source>
        <dbReference type="Proteomes" id="UP000708208"/>
    </source>
</evidence>
<reference evidence="1" key="1">
    <citation type="submission" date="2021-06" db="EMBL/GenBank/DDBJ databases">
        <authorList>
            <person name="Hodson N. C."/>
            <person name="Mongue J. A."/>
            <person name="Jaron S. K."/>
        </authorList>
    </citation>
    <scope>NUCLEOTIDE SEQUENCE</scope>
</reference>
<name>A0A8J2P7P3_9HEXA</name>
<sequence length="209" mass="23328">SHLPVAICHVINPPFSHSSVVQPPFSRSSVVRPTFCRSYAVSPTFFRRIFFQIIRASVILGLDFSRWTNVEGHEQLPSTTCQVQASVPVVKLAAHCNASAYAPTPVGWSICRGCRLVFIKDGQRFCGLCQWRTPAGANYQRIIHQRIRDMMNQAEQIRNMFVPGVGEPIPPPPVQLAANEGLNNNEQDLGNLQGPADPFDEEIEQMMLE</sequence>
<organism evidence="1 2">
    <name type="scientific">Allacma fusca</name>
    <dbReference type="NCBI Taxonomy" id="39272"/>
    <lineage>
        <taxon>Eukaryota</taxon>
        <taxon>Metazoa</taxon>
        <taxon>Ecdysozoa</taxon>
        <taxon>Arthropoda</taxon>
        <taxon>Hexapoda</taxon>
        <taxon>Collembola</taxon>
        <taxon>Symphypleona</taxon>
        <taxon>Sminthuridae</taxon>
        <taxon>Allacma</taxon>
    </lineage>
</organism>
<accession>A0A8J2P7P3</accession>
<dbReference type="AlphaFoldDB" id="A0A8J2P7P3"/>
<protein>
    <submittedName>
        <fullName evidence="1">Uncharacterized protein</fullName>
    </submittedName>
</protein>
<gene>
    <name evidence="1" type="ORF">AFUS01_LOCUS17830</name>
</gene>
<comment type="caution">
    <text evidence="1">The sequence shown here is derived from an EMBL/GenBank/DDBJ whole genome shotgun (WGS) entry which is preliminary data.</text>
</comment>